<dbReference type="Pfam" id="PF02312">
    <property type="entry name" value="CBF_beta"/>
    <property type="match status" value="1"/>
</dbReference>
<keyword evidence="2" id="KW-0539">Nucleus</keyword>
<evidence type="ECO:0000313" key="7">
    <source>
        <dbReference type="Proteomes" id="UP001151699"/>
    </source>
</evidence>
<proteinExistence type="inferred from homology"/>
<dbReference type="EMBL" id="WJQU01000003">
    <property type="protein sequence ID" value="KAJ6638321.1"/>
    <property type="molecule type" value="Genomic_DNA"/>
</dbReference>
<dbReference type="GO" id="GO:0003713">
    <property type="term" value="F:transcription coactivator activity"/>
    <property type="evidence" value="ECO:0007669"/>
    <property type="project" value="InterPro"/>
</dbReference>
<comment type="similarity">
    <text evidence="3">Belongs to the CBF-beta family.</text>
</comment>
<accession>A0A9Q0MUK4</accession>
<gene>
    <name evidence="6" type="primary">Bgb</name>
    <name evidence="6" type="ORF">Bhyg_11056</name>
</gene>
<sequence length="206" mass="24454">MMNDAAALAGMLPYDTIGLYEQPKPRFIFKMPRVVPDQKSKFESDELFRRLSRESEVRYTGYRDRPQEQRQVHFQHYCREGHTEIAFVASGTNLQLVFNGNQGPYTQERECDFDKEHGKVHIKSHFIMNGVCVKFRGWLDLERLDGVGCLEYDEKRAFHEDAILRDQIDRYNQRLRDFEDKQRAYRGERPEDMDALPPEKTKQTQQ</sequence>
<organism evidence="6 7">
    <name type="scientific">Pseudolycoriella hygida</name>
    <dbReference type="NCBI Taxonomy" id="35572"/>
    <lineage>
        <taxon>Eukaryota</taxon>
        <taxon>Metazoa</taxon>
        <taxon>Ecdysozoa</taxon>
        <taxon>Arthropoda</taxon>
        <taxon>Hexapoda</taxon>
        <taxon>Insecta</taxon>
        <taxon>Pterygota</taxon>
        <taxon>Neoptera</taxon>
        <taxon>Endopterygota</taxon>
        <taxon>Diptera</taxon>
        <taxon>Nematocera</taxon>
        <taxon>Sciaroidea</taxon>
        <taxon>Sciaridae</taxon>
        <taxon>Pseudolycoriella</taxon>
    </lineage>
</organism>
<dbReference type="GO" id="GO:0006357">
    <property type="term" value="P:regulation of transcription by RNA polymerase II"/>
    <property type="evidence" value="ECO:0007669"/>
    <property type="project" value="TreeGrafter"/>
</dbReference>
<dbReference type="SUPFAM" id="SSF50723">
    <property type="entry name" value="Core binding factor beta, CBF"/>
    <property type="match status" value="1"/>
</dbReference>
<reference evidence="6" key="1">
    <citation type="submission" date="2022-07" db="EMBL/GenBank/DDBJ databases">
        <authorList>
            <person name="Trinca V."/>
            <person name="Uliana J.V.C."/>
            <person name="Torres T.T."/>
            <person name="Ward R.J."/>
            <person name="Monesi N."/>
        </authorList>
    </citation>
    <scope>NUCLEOTIDE SEQUENCE</scope>
    <source>
        <strain evidence="6">HSMRA1968</strain>
        <tissue evidence="6">Whole embryos</tissue>
    </source>
</reference>
<keyword evidence="7" id="KW-1185">Reference proteome</keyword>
<name>A0A9Q0MUK4_9DIPT</name>
<evidence type="ECO:0000256" key="5">
    <source>
        <dbReference type="SAM" id="MobiDB-lite"/>
    </source>
</evidence>
<evidence type="ECO:0000313" key="6">
    <source>
        <dbReference type="EMBL" id="KAJ6638321.1"/>
    </source>
</evidence>
<dbReference type="Gene3D" id="2.40.250.10">
    <property type="entry name" value="Core binding factor, beta subunit"/>
    <property type="match status" value="1"/>
</dbReference>
<comment type="caution">
    <text evidence="6">The sequence shown here is derived from an EMBL/GenBank/DDBJ whole genome shotgun (WGS) entry which is preliminary data.</text>
</comment>
<comment type="function">
    <text evidence="4">Regulates the DNA-binding properties of Runt.</text>
</comment>
<evidence type="ECO:0000256" key="3">
    <source>
        <dbReference type="ARBA" id="ARBA00025734"/>
    </source>
</evidence>
<dbReference type="GO" id="GO:0035206">
    <property type="term" value="P:regulation of hemocyte proliferation"/>
    <property type="evidence" value="ECO:0007669"/>
    <property type="project" value="UniProtKB-ARBA"/>
</dbReference>
<dbReference type="GO" id="GO:0016513">
    <property type="term" value="C:core-binding factor complex"/>
    <property type="evidence" value="ECO:0007669"/>
    <property type="project" value="TreeGrafter"/>
</dbReference>
<dbReference type="InterPro" id="IPR036552">
    <property type="entry name" value="CBF_bsu_sf"/>
</dbReference>
<comment type="subcellular location">
    <subcellularLocation>
        <location evidence="1">Nucleus</location>
    </subcellularLocation>
</comment>
<dbReference type="PANTHER" id="PTHR10276:SF3">
    <property type="entry name" value="CORE-BINDING FACTOR SUBUNIT BETA"/>
    <property type="match status" value="1"/>
</dbReference>
<dbReference type="Proteomes" id="UP001151699">
    <property type="component" value="Chromosome X"/>
</dbReference>
<dbReference type="AlphaFoldDB" id="A0A9Q0MUK4"/>
<dbReference type="OrthoDB" id="10026505at2759"/>
<dbReference type="FunFam" id="2.40.250.10:FF:000001">
    <property type="entry name" value="Core-binding factor subunit beta"/>
    <property type="match status" value="1"/>
</dbReference>
<evidence type="ECO:0000256" key="2">
    <source>
        <dbReference type="ARBA" id="ARBA00023242"/>
    </source>
</evidence>
<dbReference type="PANTHER" id="PTHR10276">
    <property type="entry name" value="CORE-BINDING FACTOR, BETA SUBUNIT"/>
    <property type="match status" value="1"/>
</dbReference>
<dbReference type="GO" id="GO:0043565">
    <property type="term" value="F:sequence-specific DNA binding"/>
    <property type="evidence" value="ECO:0007669"/>
    <property type="project" value="TreeGrafter"/>
</dbReference>
<dbReference type="InterPro" id="IPR003417">
    <property type="entry name" value="CBF_beta"/>
</dbReference>
<feature type="region of interest" description="Disordered" evidence="5">
    <location>
        <begin position="179"/>
        <end position="206"/>
    </location>
</feature>
<evidence type="ECO:0000256" key="4">
    <source>
        <dbReference type="ARBA" id="ARBA00057581"/>
    </source>
</evidence>
<protein>
    <submittedName>
        <fullName evidence="6">Protein big brother</fullName>
    </submittedName>
</protein>
<evidence type="ECO:0000256" key="1">
    <source>
        <dbReference type="ARBA" id="ARBA00004123"/>
    </source>
</evidence>